<dbReference type="Gene3D" id="1.25.40.180">
    <property type="match status" value="1"/>
</dbReference>
<dbReference type="GO" id="GO:0005737">
    <property type="term" value="C:cytoplasm"/>
    <property type="evidence" value="ECO:0007669"/>
    <property type="project" value="UniProtKB-SubCell"/>
</dbReference>
<feature type="compositionally biased region" description="Basic and acidic residues" evidence="4">
    <location>
        <begin position="513"/>
        <end position="527"/>
    </location>
</feature>
<dbReference type="InterPro" id="IPR003890">
    <property type="entry name" value="MIF4G-like_typ-3"/>
</dbReference>
<dbReference type="Proteomes" id="UP001152795">
    <property type="component" value="Unassembled WGS sequence"/>
</dbReference>
<dbReference type="FunFam" id="1.25.40.180:FF:000023">
    <property type="entry name" value="regulator of nonsense transcripts 2 isoform X1"/>
    <property type="match status" value="1"/>
</dbReference>
<feature type="coiled-coil region" evidence="3">
    <location>
        <begin position="457"/>
        <end position="484"/>
    </location>
</feature>
<reference evidence="5" key="1">
    <citation type="submission" date="2020-04" db="EMBL/GenBank/DDBJ databases">
        <authorList>
            <person name="Alioto T."/>
            <person name="Alioto T."/>
            <person name="Gomez Garrido J."/>
        </authorList>
    </citation>
    <scope>NUCLEOTIDE SEQUENCE</scope>
    <source>
        <strain evidence="5">A484AB</strain>
    </source>
</reference>
<evidence type="ECO:0000256" key="2">
    <source>
        <dbReference type="ARBA" id="ARBA00022490"/>
    </source>
</evidence>
<protein>
    <submittedName>
        <fullName evidence="5">Regulator of nonsense transcripts 2-like isoform X1</fullName>
    </submittedName>
</protein>
<feature type="region of interest" description="Disordered" evidence="4">
    <location>
        <begin position="491"/>
        <end position="534"/>
    </location>
</feature>
<dbReference type="PANTHER" id="PTHR12839:SF7">
    <property type="entry name" value="REGULATOR OF NONSENSE TRANSCRIPTS 2"/>
    <property type="match status" value="1"/>
</dbReference>
<evidence type="ECO:0000256" key="4">
    <source>
        <dbReference type="SAM" id="MobiDB-lite"/>
    </source>
</evidence>
<keyword evidence="3" id="KW-0175">Coiled coil</keyword>
<dbReference type="GO" id="GO:0035145">
    <property type="term" value="C:exon-exon junction complex"/>
    <property type="evidence" value="ECO:0007669"/>
    <property type="project" value="TreeGrafter"/>
</dbReference>
<sequence length="534" mass="61767">MRKKAVQNLDSRQKTMIDNAFYYTNPPDRPKVTKKERPPMQEYVRKLIYKDLSKTTTEKVLRQLRKLPWDEEEICSYVVRCLIRSWNVKYSNIHCAANLLAGLTPYHEHVGIEVVDGVLEEIRVGMEINIPKMNQCRISCVKYLGELYNYQLIESNVIFTVLYSFITFGNSDDGSPSTLDPPEHLFRIRLVCILLDTCGQYFDRGSLKRKLDCFLVYFQAYIWKKKSNGVWNEDCPFPKEVEYMVADTLESLRPKLKLHNSLEEATKAVEELNLEYQQKIDEAVKVVATENKPASAPVQLPLNTNNYGPQSYPQSPADRDEEESETGESDMEVEERNPGGEGNKRKRGGDSLTLDEEEVSEIDSEQEGEDQVKGIGGPKLVPCDEDTDFLNEFQKLIVDDYQSRRTENVKVPSFDVAVPMQLGKKKPGNEEGNRVNFMVMLKKGNRQQLRDLKVPISSDLAANIREKQQEEQAEQEEVKRLVLDYNQRQEEETYNELMAKPRQSSPGNRYHGRRENKPKPTRYREAEQGFFMNK</sequence>
<feature type="compositionally biased region" description="Polar residues" evidence="4">
    <location>
        <begin position="301"/>
        <end position="314"/>
    </location>
</feature>
<evidence type="ECO:0000313" key="5">
    <source>
        <dbReference type="EMBL" id="CAB4029435.1"/>
    </source>
</evidence>
<feature type="compositionally biased region" description="Acidic residues" evidence="4">
    <location>
        <begin position="353"/>
        <end position="369"/>
    </location>
</feature>
<dbReference type="Gene3D" id="4.10.80.160">
    <property type="match status" value="1"/>
</dbReference>
<keyword evidence="2" id="KW-0963">Cytoplasm</keyword>
<evidence type="ECO:0000256" key="3">
    <source>
        <dbReference type="SAM" id="Coils"/>
    </source>
</evidence>
<dbReference type="SUPFAM" id="SSF48371">
    <property type="entry name" value="ARM repeat"/>
    <property type="match status" value="1"/>
</dbReference>
<dbReference type="SMART" id="SM00543">
    <property type="entry name" value="MIF4G"/>
    <property type="match status" value="1"/>
</dbReference>
<feature type="region of interest" description="Disordered" evidence="4">
    <location>
        <begin position="295"/>
        <end position="379"/>
    </location>
</feature>
<feature type="compositionally biased region" description="Acidic residues" evidence="4">
    <location>
        <begin position="319"/>
        <end position="333"/>
    </location>
</feature>
<evidence type="ECO:0000256" key="1">
    <source>
        <dbReference type="ARBA" id="ARBA00004496"/>
    </source>
</evidence>
<organism evidence="5 6">
    <name type="scientific">Paramuricea clavata</name>
    <name type="common">Red gorgonian</name>
    <name type="synonym">Violescent sea-whip</name>
    <dbReference type="NCBI Taxonomy" id="317549"/>
    <lineage>
        <taxon>Eukaryota</taxon>
        <taxon>Metazoa</taxon>
        <taxon>Cnidaria</taxon>
        <taxon>Anthozoa</taxon>
        <taxon>Octocorallia</taxon>
        <taxon>Malacalcyonacea</taxon>
        <taxon>Plexauridae</taxon>
        <taxon>Paramuricea</taxon>
    </lineage>
</organism>
<accession>A0A6S7JB29</accession>
<dbReference type="Pfam" id="PF04050">
    <property type="entry name" value="Upf2"/>
    <property type="match status" value="1"/>
</dbReference>
<dbReference type="OrthoDB" id="27832at2759"/>
<dbReference type="EMBL" id="CACRXK020016171">
    <property type="protein sequence ID" value="CAB4029435.1"/>
    <property type="molecule type" value="Genomic_DNA"/>
</dbReference>
<evidence type="ECO:0000313" key="6">
    <source>
        <dbReference type="Proteomes" id="UP001152795"/>
    </source>
</evidence>
<dbReference type="InterPro" id="IPR016024">
    <property type="entry name" value="ARM-type_fold"/>
</dbReference>
<comment type="caution">
    <text evidence="5">The sequence shown here is derived from an EMBL/GenBank/DDBJ whole genome shotgun (WGS) entry which is preliminary data.</text>
</comment>
<comment type="subcellular location">
    <subcellularLocation>
        <location evidence="1">Cytoplasm</location>
    </subcellularLocation>
</comment>
<proteinExistence type="predicted"/>
<dbReference type="GO" id="GO:0003723">
    <property type="term" value="F:RNA binding"/>
    <property type="evidence" value="ECO:0007669"/>
    <property type="project" value="InterPro"/>
</dbReference>
<dbReference type="PANTHER" id="PTHR12839">
    <property type="entry name" value="NONSENSE-MEDIATED MRNA DECAY PROTEIN 2 UP-FRAMESHIFT SUPPRESSOR 2"/>
    <property type="match status" value="1"/>
</dbReference>
<dbReference type="InterPro" id="IPR039762">
    <property type="entry name" value="Nmd2/UPF2"/>
</dbReference>
<dbReference type="GO" id="GO:0000184">
    <property type="term" value="P:nuclear-transcribed mRNA catabolic process, nonsense-mediated decay"/>
    <property type="evidence" value="ECO:0007669"/>
    <property type="project" value="InterPro"/>
</dbReference>
<dbReference type="AlphaFoldDB" id="A0A6S7JB29"/>
<gene>
    <name evidence="5" type="ORF">PACLA_8A057044</name>
</gene>
<dbReference type="InterPro" id="IPR007193">
    <property type="entry name" value="Upf2/Nmd2_C"/>
</dbReference>
<name>A0A6S7JB29_PARCT</name>
<dbReference type="Pfam" id="PF02854">
    <property type="entry name" value="MIF4G"/>
    <property type="match status" value="1"/>
</dbReference>
<feature type="coiled-coil region" evidence="3">
    <location>
        <begin position="255"/>
        <end position="282"/>
    </location>
</feature>
<keyword evidence="6" id="KW-1185">Reference proteome</keyword>